<protein>
    <recommendedName>
        <fullName evidence="5">Transcription-repair coupling factor</fullName>
    </recommendedName>
</protein>
<sequence length="104" mass="11656">TATPIPRTLQFSLMGARDLSVISTPPPNRYPIQTEVHTFSEEVIADAINFEMSRNGQVFLVNNRIANLPELKAMILRHIPDCRIAIGHGQMEPAELEQIIFGFV</sequence>
<dbReference type="PANTHER" id="PTHR47964">
    <property type="entry name" value="ATP-DEPENDENT DNA HELICASE HOMOLOG RECG, CHLOROPLASTIC"/>
    <property type="match status" value="1"/>
</dbReference>
<evidence type="ECO:0000313" key="3">
    <source>
        <dbReference type="EMBL" id="MWK60529.1"/>
    </source>
</evidence>
<dbReference type="Proteomes" id="UP000461288">
    <property type="component" value="Unassembled WGS sequence"/>
</dbReference>
<proteinExistence type="predicted"/>
<dbReference type="GO" id="GO:0006281">
    <property type="term" value="P:DNA repair"/>
    <property type="evidence" value="ECO:0007669"/>
    <property type="project" value="InterPro"/>
</dbReference>
<dbReference type="GO" id="GO:0003678">
    <property type="term" value="F:DNA helicase activity"/>
    <property type="evidence" value="ECO:0007669"/>
    <property type="project" value="TreeGrafter"/>
</dbReference>
<name>A0A7X3KY46_9GAMM</name>
<dbReference type="PANTHER" id="PTHR47964:SF1">
    <property type="entry name" value="ATP-DEPENDENT DNA HELICASE HOMOLOG RECG, CHLOROPLASTIC"/>
    <property type="match status" value="1"/>
</dbReference>
<gene>
    <name evidence="3" type="ORF">GO594_31655</name>
</gene>
<dbReference type="SUPFAM" id="SSF52540">
    <property type="entry name" value="P-loop containing nucleoside triphosphate hydrolases"/>
    <property type="match status" value="1"/>
</dbReference>
<evidence type="ECO:0000313" key="4">
    <source>
        <dbReference type="Proteomes" id="UP000461288"/>
    </source>
</evidence>
<dbReference type="InterPro" id="IPR027417">
    <property type="entry name" value="P-loop_NTPase"/>
</dbReference>
<comment type="caution">
    <text evidence="3">The sequence shown here is derived from an EMBL/GenBank/DDBJ whole genome shotgun (WGS) entry which is preliminary data.</text>
</comment>
<keyword evidence="2" id="KW-0347">Helicase</keyword>
<dbReference type="AlphaFoldDB" id="A0A7X3KY46"/>
<keyword evidence="1" id="KW-0378">Hydrolase</keyword>
<keyword evidence="2" id="KW-0067">ATP-binding</keyword>
<reference evidence="3 4" key="1">
    <citation type="submission" date="2019-12" db="EMBL/GenBank/DDBJ databases">
        <title>Draft genome sequence of Pseudomonas otitidis recovered from a chicken carcass.</title>
        <authorList>
            <person name="Vieira T.R."/>
            <person name="Oliviera E.F.C."/>
            <person name="Silva N.M.V."/>
            <person name="Sambrano G.E."/>
            <person name="Cibulski S.P."/>
            <person name="Cardoso M.R.I."/>
        </authorList>
    </citation>
    <scope>NUCLEOTIDE SEQUENCE [LARGE SCALE GENOMIC DNA]</scope>
    <source>
        <strain evidence="3 4">25_K</strain>
    </source>
</reference>
<evidence type="ECO:0000256" key="2">
    <source>
        <dbReference type="ARBA" id="ARBA00022806"/>
    </source>
</evidence>
<feature type="non-terminal residue" evidence="3">
    <location>
        <position position="1"/>
    </location>
</feature>
<dbReference type="EMBL" id="WTFN01000569">
    <property type="protein sequence ID" value="MWK60529.1"/>
    <property type="molecule type" value="Genomic_DNA"/>
</dbReference>
<dbReference type="GO" id="GO:0016787">
    <property type="term" value="F:hydrolase activity"/>
    <property type="evidence" value="ECO:0007669"/>
    <property type="project" value="UniProtKB-KW"/>
</dbReference>
<evidence type="ECO:0008006" key="5">
    <source>
        <dbReference type="Google" id="ProtNLM"/>
    </source>
</evidence>
<dbReference type="Gene3D" id="3.40.50.300">
    <property type="entry name" value="P-loop containing nucleotide triphosphate hydrolases"/>
    <property type="match status" value="2"/>
</dbReference>
<organism evidence="3 4">
    <name type="scientific">Metapseudomonas otitidis</name>
    <dbReference type="NCBI Taxonomy" id="319939"/>
    <lineage>
        <taxon>Bacteria</taxon>
        <taxon>Pseudomonadati</taxon>
        <taxon>Pseudomonadota</taxon>
        <taxon>Gammaproteobacteria</taxon>
        <taxon>Pseudomonadales</taxon>
        <taxon>Pseudomonadaceae</taxon>
        <taxon>Metapseudomonas</taxon>
    </lineage>
</organism>
<keyword evidence="2" id="KW-0547">Nucleotide-binding</keyword>
<feature type="non-terminal residue" evidence="3">
    <location>
        <position position="104"/>
    </location>
</feature>
<dbReference type="InterPro" id="IPR047112">
    <property type="entry name" value="RecG/Mfd"/>
</dbReference>
<evidence type="ECO:0000256" key="1">
    <source>
        <dbReference type="ARBA" id="ARBA00022801"/>
    </source>
</evidence>
<accession>A0A7X3KY46</accession>